<feature type="domain" description="DUF7134" evidence="11">
    <location>
        <begin position="5"/>
        <end position="157"/>
    </location>
</feature>
<dbReference type="Pfam" id="PF07730">
    <property type="entry name" value="HisKA_3"/>
    <property type="match status" value="1"/>
</dbReference>
<feature type="domain" description="Signal transduction histidine kinase subgroup 3 dimerisation and phosphoacceptor" evidence="10">
    <location>
        <begin position="187"/>
        <end position="248"/>
    </location>
</feature>
<keyword evidence="6 12" id="KW-0418">Kinase</keyword>
<evidence type="ECO:0000259" key="10">
    <source>
        <dbReference type="Pfam" id="PF07730"/>
    </source>
</evidence>
<protein>
    <recommendedName>
        <fullName evidence="2">histidine kinase</fullName>
        <ecNumber evidence="2">2.7.13.3</ecNumber>
    </recommendedName>
</protein>
<dbReference type="GO" id="GO:0000155">
    <property type="term" value="F:phosphorelay sensor kinase activity"/>
    <property type="evidence" value="ECO:0007669"/>
    <property type="project" value="InterPro"/>
</dbReference>
<keyword evidence="9" id="KW-0812">Transmembrane</keyword>
<evidence type="ECO:0000256" key="2">
    <source>
        <dbReference type="ARBA" id="ARBA00012438"/>
    </source>
</evidence>
<dbReference type="InterPro" id="IPR036890">
    <property type="entry name" value="HATPase_C_sf"/>
</dbReference>
<evidence type="ECO:0000256" key="3">
    <source>
        <dbReference type="ARBA" id="ARBA00022553"/>
    </source>
</evidence>
<evidence type="ECO:0000259" key="11">
    <source>
        <dbReference type="Pfam" id="PF23539"/>
    </source>
</evidence>
<keyword evidence="9" id="KW-1133">Transmembrane helix</keyword>
<dbReference type="Pfam" id="PF23539">
    <property type="entry name" value="DUF7134"/>
    <property type="match status" value="1"/>
</dbReference>
<evidence type="ECO:0000256" key="8">
    <source>
        <dbReference type="ARBA" id="ARBA00023012"/>
    </source>
</evidence>
<dbReference type="EC" id="2.7.13.3" evidence="2"/>
<evidence type="ECO:0000313" key="13">
    <source>
        <dbReference type="Proteomes" id="UP000549066"/>
    </source>
</evidence>
<dbReference type="InterPro" id="IPR050482">
    <property type="entry name" value="Sensor_HK_TwoCompSys"/>
</dbReference>
<keyword evidence="4" id="KW-0808">Transferase</keyword>
<evidence type="ECO:0000256" key="4">
    <source>
        <dbReference type="ARBA" id="ARBA00022679"/>
    </source>
</evidence>
<evidence type="ECO:0000313" key="12">
    <source>
        <dbReference type="EMBL" id="NYG22311.1"/>
    </source>
</evidence>
<dbReference type="SUPFAM" id="SSF55874">
    <property type="entry name" value="ATPase domain of HSP90 chaperone/DNA topoisomerase II/histidine kinase"/>
    <property type="match status" value="1"/>
</dbReference>
<evidence type="ECO:0000256" key="7">
    <source>
        <dbReference type="ARBA" id="ARBA00022840"/>
    </source>
</evidence>
<evidence type="ECO:0000256" key="6">
    <source>
        <dbReference type="ARBA" id="ARBA00022777"/>
    </source>
</evidence>
<dbReference type="InterPro" id="IPR055558">
    <property type="entry name" value="DUF7134"/>
</dbReference>
<dbReference type="Gene3D" id="3.30.565.10">
    <property type="entry name" value="Histidine kinase-like ATPase, C-terminal domain"/>
    <property type="match status" value="1"/>
</dbReference>
<dbReference type="GO" id="GO:0046983">
    <property type="term" value="F:protein dimerization activity"/>
    <property type="evidence" value="ECO:0007669"/>
    <property type="project" value="InterPro"/>
</dbReference>
<dbReference type="AlphaFoldDB" id="A0A852X8P0"/>
<feature type="transmembrane region" description="Helical" evidence="9">
    <location>
        <begin position="133"/>
        <end position="154"/>
    </location>
</feature>
<evidence type="ECO:0000256" key="5">
    <source>
        <dbReference type="ARBA" id="ARBA00022741"/>
    </source>
</evidence>
<evidence type="ECO:0000256" key="1">
    <source>
        <dbReference type="ARBA" id="ARBA00000085"/>
    </source>
</evidence>
<gene>
    <name evidence="12" type="ORF">BJY17_003058</name>
</gene>
<dbReference type="PANTHER" id="PTHR24421">
    <property type="entry name" value="NITRATE/NITRITE SENSOR PROTEIN NARX-RELATED"/>
    <property type="match status" value="1"/>
</dbReference>
<reference evidence="12 13" key="1">
    <citation type="submission" date="2020-07" db="EMBL/GenBank/DDBJ databases">
        <title>Sequencing the genomes of 1000 actinobacteria strains.</title>
        <authorList>
            <person name="Klenk H.-P."/>
        </authorList>
    </citation>
    <scope>NUCLEOTIDE SEQUENCE [LARGE SCALE GENOMIC DNA]</scope>
    <source>
        <strain evidence="12 13">DSM 8598</strain>
    </source>
</reference>
<organism evidence="12 13">
    <name type="scientific">Agromyces hippuratus</name>
    <dbReference type="NCBI Taxonomy" id="286438"/>
    <lineage>
        <taxon>Bacteria</taxon>
        <taxon>Bacillati</taxon>
        <taxon>Actinomycetota</taxon>
        <taxon>Actinomycetes</taxon>
        <taxon>Micrococcales</taxon>
        <taxon>Microbacteriaceae</taxon>
        <taxon>Agromyces</taxon>
    </lineage>
</organism>
<dbReference type="EMBL" id="JACCFI010000001">
    <property type="protein sequence ID" value="NYG22311.1"/>
    <property type="molecule type" value="Genomic_DNA"/>
</dbReference>
<keyword evidence="9" id="KW-0472">Membrane</keyword>
<comment type="caution">
    <text evidence="12">The sequence shown here is derived from an EMBL/GenBank/DDBJ whole genome shotgun (WGS) entry which is preliminary data.</text>
</comment>
<comment type="catalytic activity">
    <reaction evidence="1">
        <text>ATP + protein L-histidine = ADP + protein N-phospho-L-histidine.</text>
        <dbReference type="EC" id="2.7.13.3"/>
    </reaction>
</comment>
<keyword evidence="8" id="KW-0902">Two-component regulatory system</keyword>
<dbReference type="PANTHER" id="PTHR24421:SF10">
    <property type="entry name" value="NITRATE_NITRITE SENSOR PROTEIN NARQ"/>
    <property type="match status" value="1"/>
</dbReference>
<feature type="transmembrane region" description="Helical" evidence="9">
    <location>
        <begin position="102"/>
        <end position="121"/>
    </location>
</feature>
<feature type="transmembrane region" description="Helical" evidence="9">
    <location>
        <begin position="36"/>
        <end position="53"/>
    </location>
</feature>
<keyword evidence="13" id="KW-1185">Reference proteome</keyword>
<proteinExistence type="predicted"/>
<dbReference type="GO" id="GO:0005524">
    <property type="term" value="F:ATP binding"/>
    <property type="evidence" value="ECO:0007669"/>
    <property type="project" value="UniProtKB-KW"/>
</dbReference>
<dbReference type="CDD" id="cd16917">
    <property type="entry name" value="HATPase_UhpB-NarQ-NarX-like"/>
    <property type="match status" value="1"/>
</dbReference>
<dbReference type="InterPro" id="IPR011712">
    <property type="entry name" value="Sig_transdc_His_kin_sub3_dim/P"/>
</dbReference>
<keyword evidence="5" id="KW-0547">Nucleotide-binding</keyword>
<name>A0A852X8P0_9MICO</name>
<dbReference type="GO" id="GO:0016020">
    <property type="term" value="C:membrane"/>
    <property type="evidence" value="ECO:0007669"/>
    <property type="project" value="InterPro"/>
</dbReference>
<keyword evidence="3" id="KW-0597">Phosphoprotein</keyword>
<accession>A0A852X8P0</accession>
<evidence type="ECO:0000256" key="9">
    <source>
        <dbReference type="SAM" id="Phobius"/>
    </source>
</evidence>
<sequence length="392" mass="41569">MTMTPTHHDALIAAVAAMVLLPPTALVSFTSIPAPGAWVVVVLAIVGHAALLWRSSHPSAALLVIAGCVGGEAVVTGLFFVLPSSLVFVIAVYAATAYGTRWMPLVIGLVGSVAAAGRYAADPNVVDSGFGPSPWLLFVLFTAVVLCAWTMGLLRRSQLLATELAEQRAESERRERTQREALAAFEERARISRDMHDVLAHSLAVIVGQSRVARFDEARATSALTVIEDTARDSLHEIRVLLRGIRDDEASPDARPLPQPTLAELPELIERARSLGFVIAHSTEGTATPIGAAAQVAIYRVVQEALTNVAKHAHPGAIVDLLMRWDDDRLSVIITNDRARVRGGAETIEPGLGLLGMGERLRAVGGSLTTVDAGDGSFTVTATVPTRAEPTA</sequence>
<keyword evidence="7" id="KW-0067">ATP-binding</keyword>
<dbReference type="Proteomes" id="UP000549066">
    <property type="component" value="Unassembled WGS sequence"/>
</dbReference>
<dbReference type="Gene3D" id="1.20.5.1930">
    <property type="match status" value="1"/>
</dbReference>